<dbReference type="PANTHER" id="PTHR24416">
    <property type="entry name" value="TYROSINE-PROTEIN KINASE RECEPTOR"/>
    <property type="match status" value="1"/>
</dbReference>
<keyword evidence="4" id="KW-0808">Transferase</keyword>
<dbReference type="PROSITE" id="PS00109">
    <property type="entry name" value="PROTEIN_KINASE_TYR"/>
    <property type="match status" value="1"/>
</dbReference>
<dbReference type="InterPro" id="IPR017441">
    <property type="entry name" value="Protein_kinase_ATP_BS"/>
</dbReference>
<dbReference type="PANTHER" id="PTHR24416:SF527">
    <property type="entry name" value="PROTO-ONCOGENE TYROSINE-PROTEIN KINASE ROS"/>
    <property type="match status" value="1"/>
</dbReference>
<gene>
    <name evidence="14" type="ORF">RIMI_LOCUS6939279</name>
</gene>
<evidence type="ECO:0000256" key="12">
    <source>
        <dbReference type="SAM" id="Phobius"/>
    </source>
</evidence>
<evidence type="ECO:0000259" key="13">
    <source>
        <dbReference type="PROSITE" id="PS50011"/>
    </source>
</evidence>
<dbReference type="EMBL" id="CAUEEQ010012825">
    <property type="protein sequence ID" value="CAJ0936751.1"/>
    <property type="molecule type" value="Genomic_DNA"/>
</dbReference>
<evidence type="ECO:0000256" key="11">
    <source>
        <dbReference type="PROSITE-ProRule" id="PRU10141"/>
    </source>
</evidence>
<evidence type="ECO:0000256" key="3">
    <source>
        <dbReference type="ARBA" id="ARBA00022553"/>
    </source>
</evidence>
<dbReference type="InterPro" id="IPR000719">
    <property type="entry name" value="Prot_kinase_dom"/>
</dbReference>
<keyword evidence="12" id="KW-0472">Membrane</keyword>
<evidence type="ECO:0000313" key="14">
    <source>
        <dbReference type="EMBL" id="CAJ0936751.1"/>
    </source>
</evidence>
<protein>
    <recommendedName>
        <fullName evidence="2">receptor protein-tyrosine kinase</fullName>
        <ecNumber evidence="2">2.7.10.1</ecNumber>
    </recommendedName>
</protein>
<feature type="domain" description="Protein kinase" evidence="13">
    <location>
        <begin position="166"/>
        <end position="405"/>
    </location>
</feature>
<keyword evidence="6" id="KW-0418">Kinase</keyword>
<comment type="caution">
    <text evidence="14">The sequence shown here is derived from an EMBL/GenBank/DDBJ whole genome shotgun (WGS) entry which is preliminary data.</text>
</comment>
<dbReference type="Gene3D" id="3.30.200.20">
    <property type="entry name" value="Phosphorylase Kinase, domain 1"/>
    <property type="match status" value="1"/>
</dbReference>
<evidence type="ECO:0000256" key="9">
    <source>
        <dbReference type="ARBA" id="ARBA00023170"/>
    </source>
</evidence>
<dbReference type="InterPro" id="IPR008266">
    <property type="entry name" value="Tyr_kinase_AS"/>
</dbReference>
<dbReference type="SUPFAM" id="SSF56112">
    <property type="entry name" value="Protein kinase-like (PK-like)"/>
    <property type="match status" value="1"/>
</dbReference>
<sequence>MLLINHFIYRKVMDDKELDLWKLAYSGSCGDICVWKSTALDGTFQFRAAAANMIGLGNYSDISEDILLFKEASSFDEVGIIVGSSLGVLLVLLLLTAFVIYKRLKEKQIKHNPNKEIIDITHEDKELSKLRGLSNAVGLANACYAISTLPTKNEMENLPTFPRVNLELCVFLGSGAFGEVYQGIAKDILGPGTGSQKVAVKTLKSDATDEEKVEFLKEAHLMSQFHHPNILKLLGVCLHNEPQYIILELMDGGDLLSYLRGARVNTHVQESLSTVDLLDMSLDISTGCVYLEKMHFVHRDLAARNCLVSVKEYHNPRRIVKIGDFGLARDVKEKDSCQFDGWLLKVSLMAFLPLALMFGHLEFCYGNFSLSDNNLIKGIPTWRFYILYVLAKEWILQTTALMTCM</sequence>
<keyword evidence="15" id="KW-1185">Reference proteome</keyword>
<dbReference type="PROSITE" id="PS50011">
    <property type="entry name" value="PROTEIN_KINASE_DOM"/>
    <property type="match status" value="1"/>
</dbReference>
<evidence type="ECO:0000256" key="4">
    <source>
        <dbReference type="ARBA" id="ARBA00022679"/>
    </source>
</evidence>
<keyword evidence="5 11" id="KW-0547">Nucleotide-binding</keyword>
<evidence type="ECO:0000256" key="6">
    <source>
        <dbReference type="ARBA" id="ARBA00022777"/>
    </source>
</evidence>
<feature type="binding site" evidence="11">
    <location>
        <position position="201"/>
    </location>
    <ligand>
        <name>ATP</name>
        <dbReference type="ChEBI" id="CHEBI:30616"/>
    </ligand>
</feature>
<reference evidence="14" key="1">
    <citation type="submission" date="2023-07" db="EMBL/GenBank/DDBJ databases">
        <authorList>
            <person name="Stuckert A."/>
        </authorList>
    </citation>
    <scope>NUCLEOTIDE SEQUENCE</scope>
</reference>
<evidence type="ECO:0000256" key="7">
    <source>
        <dbReference type="ARBA" id="ARBA00022840"/>
    </source>
</evidence>
<dbReference type="Pfam" id="PF07714">
    <property type="entry name" value="PK_Tyr_Ser-Thr"/>
    <property type="match status" value="1"/>
</dbReference>
<accession>A0ABN9L9U3</accession>
<name>A0ABN9L9U3_9NEOB</name>
<dbReference type="PROSITE" id="PS00107">
    <property type="entry name" value="PROTEIN_KINASE_ATP"/>
    <property type="match status" value="1"/>
</dbReference>
<evidence type="ECO:0000256" key="1">
    <source>
        <dbReference type="ARBA" id="ARBA00004479"/>
    </source>
</evidence>
<dbReference type="InterPro" id="IPR001245">
    <property type="entry name" value="Ser-Thr/Tyr_kinase_cat_dom"/>
</dbReference>
<evidence type="ECO:0000256" key="5">
    <source>
        <dbReference type="ARBA" id="ARBA00022741"/>
    </source>
</evidence>
<dbReference type="SMART" id="SM00219">
    <property type="entry name" value="TyrKc"/>
    <property type="match status" value="1"/>
</dbReference>
<evidence type="ECO:0000313" key="15">
    <source>
        <dbReference type="Proteomes" id="UP001176940"/>
    </source>
</evidence>
<keyword evidence="9" id="KW-0675">Receptor</keyword>
<evidence type="ECO:0000256" key="8">
    <source>
        <dbReference type="ARBA" id="ARBA00023137"/>
    </source>
</evidence>
<keyword evidence="12" id="KW-0812">Transmembrane</keyword>
<keyword evidence="12" id="KW-1133">Transmembrane helix</keyword>
<dbReference type="PRINTS" id="PR00109">
    <property type="entry name" value="TYRKINASE"/>
</dbReference>
<dbReference type="Proteomes" id="UP001176940">
    <property type="component" value="Unassembled WGS sequence"/>
</dbReference>
<proteinExistence type="predicted"/>
<organism evidence="14 15">
    <name type="scientific">Ranitomeya imitator</name>
    <name type="common">mimic poison frog</name>
    <dbReference type="NCBI Taxonomy" id="111125"/>
    <lineage>
        <taxon>Eukaryota</taxon>
        <taxon>Metazoa</taxon>
        <taxon>Chordata</taxon>
        <taxon>Craniata</taxon>
        <taxon>Vertebrata</taxon>
        <taxon>Euteleostomi</taxon>
        <taxon>Amphibia</taxon>
        <taxon>Batrachia</taxon>
        <taxon>Anura</taxon>
        <taxon>Neobatrachia</taxon>
        <taxon>Hyloidea</taxon>
        <taxon>Dendrobatidae</taxon>
        <taxon>Dendrobatinae</taxon>
        <taxon>Ranitomeya</taxon>
    </lineage>
</organism>
<keyword evidence="3" id="KW-0597">Phosphoprotein</keyword>
<dbReference type="InterPro" id="IPR020635">
    <property type="entry name" value="Tyr_kinase_cat_dom"/>
</dbReference>
<comment type="catalytic activity">
    <reaction evidence="10">
        <text>L-tyrosyl-[protein] + ATP = O-phospho-L-tyrosyl-[protein] + ADP + H(+)</text>
        <dbReference type="Rhea" id="RHEA:10596"/>
        <dbReference type="Rhea" id="RHEA-COMP:10136"/>
        <dbReference type="Rhea" id="RHEA-COMP:20101"/>
        <dbReference type="ChEBI" id="CHEBI:15378"/>
        <dbReference type="ChEBI" id="CHEBI:30616"/>
        <dbReference type="ChEBI" id="CHEBI:46858"/>
        <dbReference type="ChEBI" id="CHEBI:61978"/>
        <dbReference type="ChEBI" id="CHEBI:456216"/>
        <dbReference type="EC" id="2.7.10.1"/>
    </reaction>
</comment>
<keyword evidence="7 11" id="KW-0067">ATP-binding</keyword>
<feature type="transmembrane region" description="Helical" evidence="12">
    <location>
        <begin position="342"/>
        <end position="361"/>
    </location>
</feature>
<evidence type="ECO:0000256" key="2">
    <source>
        <dbReference type="ARBA" id="ARBA00011902"/>
    </source>
</evidence>
<comment type="subcellular location">
    <subcellularLocation>
        <location evidence="1">Membrane</location>
        <topology evidence="1">Single-pass type I membrane protein</topology>
    </subcellularLocation>
</comment>
<dbReference type="InterPro" id="IPR050122">
    <property type="entry name" value="RTK"/>
</dbReference>
<dbReference type="InterPro" id="IPR011009">
    <property type="entry name" value="Kinase-like_dom_sf"/>
</dbReference>
<keyword evidence="8" id="KW-0829">Tyrosine-protein kinase</keyword>
<evidence type="ECO:0000256" key="10">
    <source>
        <dbReference type="ARBA" id="ARBA00051243"/>
    </source>
</evidence>
<dbReference type="EC" id="2.7.10.1" evidence="2"/>
<feature type="transmembrane region" description="Helical" evidence="12">
    <location>
        <begin position="78"/>
        <end position="101"/>
    </location>
</feature>
<dbReference type="Gene3D" id="1.10.510.10">
    <property type="entry name" value="Transferase(Phosphotransferase) domain 1"/>
    <property type="match status" value="1"/>
</dbReference>